<keyword evidence="1" id="KW-0812">Transmembrane</keyword>
<evidence type="ECO:0000313" key="2">
    <source>
        <dbReference type="EMBL" id="AFC28272.1"/>
    </source>
</evidence>
<keyword evidence="1" id="KW-0472">Membrane</keyword>
<keyword evidence="3" id="KW-1185">Reference proteome</keyword>
<reference evidence="2 3" key="1">
    <citation type="journal article" date="2012" name="J. Bacteriol.">
        <title>Complete Genome Sequence of Paenibacillus mucilaginosus 3016, a Bacterium Functional as Microbial Fertilizer.</title>
        <authorList>
            <person name="Ma M."/>
            <person name="Wang Z."/>
            <person name="Li L."/>
            <person name="Jiang X."/>
            <person name="Guan D."/>
            <person name="Cao F."/>
            <person name="Chen H."/>
            <person name="Wang X."/>
            <person name="Shen D."/>
            <person name="Du B."/>
            <person name="Li J."/>
        </authorList>
    </citation>
    <scope>NUCLEOTIDE SEQUENCE [LARGE SCALE GENOMIC DNA]</scope>
    <source>
        <strain evidence="2 3">3016</strain>
    </source>
</reference>
<dbReference type="AlphaFoldDB" id="H6NC79"/>
<protein>
    <submittedName>
        <fullName evidence="2">Uncharacterized protein</fullName>
    </submittedName>
</protein>
<dbReference type="KEGG" id="pmq:PM3016_1346"/>
<proteinExistence type="predicted"/>
<dbReference type="RefSeq" id="WP_014368893.1">
    <property type="nucleotide sequence ID" value="NC_016935.1"/>
</dbReference>
<dbReference type="Proteomes" id="UP000007523">
    <property type="component" value="Chromosome"/>
</dbReference>
<feature type="transmembrane region" description="Helical" evidence="1">
    <location>
        <begin position="40"/>
        <end position="59"/>
    </location>
</feature>
<gene>
    <name evidence="2" type="ORF">PM3016_1346</name>
</gene>
<evidence type="ECO:0000313" key="3">
    <source>
        <dbReference type="Proteomes" id="UP000007523"/>
    </source>
</evidence>
<dbReference type="HOGENOM" id="CLU_2899880_0_0_9"/>
<name>H6NC79_9BACL</name>
<evidence type="ECO:0000256" key="1">
    <source>
        <dbReference type="SAM" id="Phobius"/>
    </source>
</evidence>
<organism evidence="2 3">
    <name type="scientific">Paenibacillus mucilaginosus 3016</name>
    <dbReference type="NCBI Taxonomy" id="1116391"/>
    <lineage>
        <taxon>Bacteria</taxon>
        <taxon>Bacillati</taxon>
        <taxon>Bacillota</taxon>
        <taxon>Bacilli</taxon>
        <taxon>Bacillales</taxon>
        <taxon>Paenibacillaceae</taxon>
        <taxon>Paenibacillus</taxon>
    </lineage>
</organism>
<keyword evidence="1" id="KW-1133">Transmembrane helix</keyword>
<dbReference type="EMBL" id="CP003235">
    <property type="protein sequence ID" value="AFC28272.1"/>
    <property type="molecule type" value="Genomic_DNA"/>
</dbReference>
<sequence>MPVAVVVAALLNTIVGQMAWTYGWWRFKETLFAWDRVIPLFSVYGFFLAGTIWIFVFAYRKF</sequence>
<accession>H6NC79</accession>